<comment type="caution">
    <text evidence="1">The sequence shown here is derived from an EMBL/GenBank/DDBJ whole genome shotgun (WGS) entry which is preliminary data.</text>
</comment>
<evidence type="ECO:0000313" key="2">
    <source>
        <dbReference type="Proteomes" id="UP001596958"/>
    </source>
</evidence>
<keyword evidence="2" id="KW-1185">Reference proteome</keyword>
<proteinExistence type="predicted"/>
<name>A0ABW2YRU4_9SPHI</name>
<gene>
    <name evidence="1" type="ORF">ACFQZS_03260</name>
</gene>
<protein>
    <submittedName>
        <fullName evidence="1">Uncharacterized protein</fullName>
    </submittedName>
</protein>
<dbReference type="EMBL" id="JBHTHU010000001">
    <property type="protein sequence ID" value="MFD0749144.1"/>
    <property type="molecule type" value="Genomic_DNA"/>
</dbReference>
<dbReference type="Proteomes" id="UP001596958">
    <property type="component" value="Unassembled WGS sequence"/>
</dbReference>
<sequence>MSWSCPKCERELPRKDYRHYCQRVDLDSLFQGRSRELVLAFDKIMAEAGESDRKDSKANGDELKGELRDFLEVHNPHLKNTDNGEKIIQDKIGGRSTYYTESQELFT</sequence>
<dbReference type="RefSeq" id="WP_377097253.1">
    <property type="nucleotide sequence ID" value="NZ_JBHTHU010000001.1"/>
</dbReference>
<accession>A0ABW2YRU4</accession>
<organism evidence="1 2">
    <name type="scientific">Mucilaginibacter calamicampi</name>
    <dbReference type="NCBI Taxonomy" id="1302352"/>
    <lineage>
        <taxon>Bacteria</taxon>
        <taxon>Pseudomonadati</taxon>
        <taxon>Bacteroidota</taxon>
        <taxon>Sphingobacteriia</taxon>
        <taxon>Sphingobacteriales</taxon>
        <taxon>Sphingobacteriaceae</taxon>
        <taxon>Mucilaginibacter</taxon>
    </lineage>
</organism>
<reference evidence="2" key="1">
    <citation type="journal article" date="2019" name="Int. J. Syst. Evol. Microbiol.">
        <title>The Global Catalogue of Microorganisms (GCM) 10K type strain sequencing project: providing services to taxonomists for standard genome sequencing and annotation.</title>
        <authorList>
            <consortium name="The Broad Institute Genomics Platform"/>
            <consortium name="The Broad Institute Genome Sequencing Center for Infectious Disease"/>
            <person name="Wu L."/>
            <person name="Ma J."/>
        </authorList>
    </citation>
    <scope>NUCLEOTIDE SEQUENCE [LARGE SCALE GENOMIC DNA]</scope>
    <source>
        <strain evidence="2">CCUG 63418</strain>
    </source>
</reference>
<evidence type="ECO:0000313" key="1">
    <source>
        <dbReference type="EMBL" id="MFD0749144.1"/>
    </source>
</evidence>